<evidence type="ECO:0000313" key="5">
    <source>
        <dbReference type="Proteomes" id="UP000265742"/>
    </source>
</evidence>
<dbReference type="InterPro" id="IPR000182">
    <property type="entry name" value="GNAT_dom"/>
</dbReference>
<evidence type="ECO:0000259" key="3">
    <source>
        <dbReference type="PROSITE" id="PS51186"/>
    </source>
</evidence>
<dbReference type="CDD" id="cd04301">
    <property type="entry name" value="NAT_SF"/>
    <property type="match status" value="1"/>
</dbReference>
<evidence type="ECO:0000256" key="2">
    <source>
        <dbReference type="ARBA" id="ARBA00023315"/>
    </source>
</evidence>
<dbReference type="Gene3D" id="3.40.630.30">
    <property type="match status" value="1"/>
</dbReference>
<keyword evidence="1 4" id="KW-0808">Transferase</keyword>
<organism evidence="4 5">
    <name type="scientific">Amnibacterium setariae</name>
    <dbReference type="NCBI Taxonomy" id="2306585"/>
    <lineage>
        <taxon>Bacteria</taxon>
        <taxon>Bacillati</taxon>
        <taxon>Actinomycetota</taxon>
        <taxon>Actinomycetes</taxon>
        <taxon>Micrococcales</taxon>
        <taxon>Microbacteriaceae</taxon>
        <taxon>Amnibacterium</taxon>
    </lineage>
</organism>
<dbReference type="AlphaFoldDB" id="A0A3A1U1Z0"/>
<dbReference type="Proteomes" id="UP000265742">
    <property type="component" value="Unassembled WGS sequence"/>
</dbReference>
<dbReference type="OrthoDB" id="1821130at2"/>
<dbReference type="EMBL" id="QXTG01000001">
    <property type="protein sequence ID" value="RIX30393.1"/>
    <property type="molecule type" value="Genomic_DNA"/>
</dbReference>
<feature type="domain" description="N-acetyltransferase" evidence="3">
    <location>
        <begin position="3"/>
        <end position="149"/>
    </location>
</feature>
<sequence length="149" mass="16022">MTVHLRPFADADEDAVVALWEAAGLTRPWNDPHRDIERKKQVQRELFLVAEDASGASGRGTGGIVGSAMAGYDGHRGWVHYLAVAPDRRGTGLGRLLMMEAEARLLALGCPKVNVQIRAGNEAVGAFYDRLGYTPDGATGLGKRLVPDI</sequence>
<keyword evidence="2" id="KW-0012">Acyltransferase</keyword>
<keyword evidence="5" id="KW-1185">Reference proteome</keyword>
<evidence type="ECO:0000313" key="4">
    <source>
        <dbReference type="EMBL" id="RIX30393.1"/>
    </source>
</evidence>
<dbReference type="PANTHER" id="PTHR43877">
    <property type="entry name" value="AMINOALKYLPHOSPHONATE N-ACETYLTRANSFERASE-RELATED-RELATED"/>
    <property type="match status" value="1"/>
</dbReference>
<dbReference type="GO" id="GO:0016747">
    <property type="term" value="F:acyltransferase activity, transferring groups other than amino-acyl groups"/>
    <property type="evidence" value="ECO:0007669"/>
    <property type="project" value="InterPro"/>
</dbReference>
<dbReference type="InterPro" id="IPR050832">
    <property type="entry name" value="Bact_Acetyltransf"/>
</dbReference>
<dbReference type="Pfam" id="PF00583">
    <property type="entry name" value="Acetyltransf_1"/>
    <property type="match status" value="1"/>
</dbReference>
<name>A0A3A1U1Z0_9MICO</name>
<accession>A0A3A1U1Z0</accession>
<dbReference type="NCBIfam" id="NF002959">
    <property type="entry name" value="PRK03624.1"/>
    <property type="match status" value="1"/>
</dbReference>
<reference evidence="5" key="1">
    <citation type="submission" date="2018-09" db="EMBL/GenBank/DDBJ databases">
        <authorList>
            <person name="Kim I."/>
        </authorList>
    </citation>
    <scope>NUCLEOTIDE SEQUENCE [LARGE SCALE GENOMIC DNA]</scope>
    <source>
        <strain evidence="5">DD4a</strain>
    </source>
</reference>
<protein>
    <submittedName>
        <fullName evidence="4">GNAT family acetyltransferase</fullName>
    </submittedName>
</protein>
<proteinExistence type="predicted"/>
<dbReference type="RefSeq" id="WP_119480754.1">
    <property type="nucleotide sequence ID" value="NZ_QXTG01000001.1"/>
</dbReference>
<gene>
    <name evidence="4" type="ORF">D1781_02875</name>
</gene>
<dbReference type="InterPro" id="IPR016181">
    <property type="entry name" value="Acyl_CoA_acyltransferase"/>
</dbReference>
<dbReference type="PROSITE" id="PS51186">
    <property type="entry name" value="GNAT"/>
    <property type="match status" value="1"/>
</dbReference>
<evidence type="ECO:0000256" key="1">
    <source>
        <dbReference type="ARBA" id="ARBA00022679"/>
    </source>
</evidence>
<comment type="caution">
    <text evidence="4">The sequence shown here is derived from an EMBL/GenBank/DDBJ whole genome shotgun (WGS) entry which is preliminary data.</text>
</comment>
<dbReference type="SUPFAM" id="SSF55729">
    <property type="entry name" value="Acyl-CoA N-acyltransferases (Nat)"/>
    <property type="match status" value="1"/>
</dbReference>